<feature type="transmembrane region" description="Helical" evidence="7">
    <location>
        <begin position="249"/>
        <end position="271"/>
    </location>
</feature>
<feature type="transmembrane region" description="Helical" evidence="7">
    <location>
        <begin position="192"/>
        <end position="213"/>
    </location>
</feature>
<gene>
    <name evidence="9" type="ORF">OG626_11130</name>
</gene>
<dbReference type="PROSITE" id="PS50850">
    <property type="entry name" value="MFS"/>
    <property type="match status" value="1"/>
</dbReference>
<evidence type="ECO:0000256" key="2">
    <source>
        <dbReference type="ARBA" id="ARBA00022692"/>
    </source>
</evidence>
<dbReference type="InterPro" id="IPR036259">
    <property type="entry name" value="MFS_trans_sf"/>
</dbReference>
<feature type="domain" description="Major facilitator superfamily (MFS) profile" evidence="8">
    <location>
        <begin position="34"/>
        <end position="565"/>
    </location>
</feature>
<feature type="transmembrane region" description="Helical" evidence="7">
    <location>
        <begin position="330"/>
        <end position="353"/>
    </location>
</feature>
<keyword evidence="2 7" id="KW-0812">Transmembrane</keyword>
<feature type="transmembrane region" description="Helical" evidence="7">
    <location>
        <begin position="539"/>
        <end position="560"/>
    </location>
</feature>
<evidence type="ECO:0000259" key="8">
    <source>
        <dbReference type="PROSITE" id="PS50850"/>
    </source>
</evidence>
<dbReference type="InterPro" id="IPR011701">
    <property type="entry name" value="MFS"/>
</dbReference>
<feature type="transmembrane region" description="Helical" evidence="7">
    <location>
        <begin position="68"/>
        <end position="88"/>
    </location>
</feature>
<keyword evidence="4 7" id="KW-0472">Membrane</keyword>
<evidence type="ECO:0000256" key="6">
    <source>
        <dbReference type="SAM" id="MobiDB-lite"/>
    </source>
</evidence>
<proteinExistence type="predicted"/>
<comment type="subcellular location">
    <subcellularLocation>
        <location evidence="1">Cell membrane</location>
        <topology evidence="1">Multi-pass membrane protein</topology>
    </subcellularLocation>
</comment>
<dbReference type="SUPFAM" id="SSF103473">
    <property type="entry name" value="MFS general substrate transporter"/>
    <property type="match status" value="1"/>
</dbReference>
<feature type="transmembrane region" description="Helical" evidence="7">
    <location>
        <begin position="129"/>
        <end position="151"/>
    </location>
</feature>
<evidence type="ECO:0000256" key="5">
    <source>
        <dbReference type="ARBA" id="ARBA00023251"/>
    </source>
</evidence>
<organism evidence="9">
    <name type="scientific">Streptomyces sp. NBC_01401</name>
    <dbReference type="NCBI Taxonomy" id="2903854"/>
    <lineage>
        <taxon>Bacteria</taxon>
        <taxon>Bacillati</taxon>
        <taxon>Actinomycetota</taxon>
        <taxon>Actinomycetes</taxon>
        <taxon>Kitasatosporales</taxon>
        <taxon>Streptomycetaceae</taxon>
        <taxon>Streptomyces</taxon>
    </lineage>
</organism>
<feature type="transmembrane region" description="Helical" evidence="7">
    <location>
        <begin position="100"/>
        <end position="117"/>
    </location>
</feature>
<keyword evidence="3 7" id="KW-1133">Transmembrane helix</keyword>
<dbReference type="GO" id="GO:0005886">
    <property type="term" value="C:plasma membrane"/>
    <property type="evidence" value="ECO:0007669"/>
    <property type="project" value="UniProtKB-SubCell"/>
</dbReference>
<dbReference type="Pfam" id="PF07690">
    <property type="entry name" value="MFS_1"/>
    <property type="match status" value="1"/>
</dbReference>
<evidence type="ECO:0000256" key="4">
    <source>
        <dbReference type="ARBA" id="ARBA00023136"/>
    </source>
</evidence>
<feature type="region of interest" description="Disordered" evidence="6">
    <location>
        <begin position="1"/>
        <end position="22"/>
    </location>
</feature>
<feature type="transmembrane region" description="Helical" evidence="7">
    <location>
        <begin position="435"/>
        <end position="454"/>
    </location>
</feature>
<sequence length="580" mass="61357">MAISSERAPSVETEVEEKETDAGSVKLDPKRWAALLVLLVSAFMDLLDGTIANVAAPSMQRDLGAGYSAIQWVLVGYQLAFALLLILGGRLGDIYGRKKMFMIGVAGFTAMSLAAGVSQEPWQLVASRVLQGAFSGLMVPQVLSIIHVTFANKERGTAFALHGLVGGLAATLGLALGGLMVEWNLFGLDWRLIFLVNVPIGLLGLVYGSKVITESKAPQALKLDTLGVVLATVGLVMLVFPLLQGRELGWPPLGYVSMAASIPVLVGFVLWQKRKTRKDGSPLVELGLFRTRSFSSGLAVNLIFYTGMGMFTIGWTLYMQIGQGWSPMRAGLTSLPFCIGAFLTATSSVMILVPKFGRKAMQIGAIVLVAGLASYFWVAGEYGSDVTSWKIAIPLFLIGLGFGTVATPLPLIVTSEVDHKDAGSASGLVNTNTQLGFAIGGALVSVVFFGGLVGNTGASIDDQLPDLRKELVAVAGVTPGQAEDVATAYRSCAVDRASEKDPANVPPSCTTEPLQDPEVAAVLDGYQEDATGTSFAASFQTLLLVFIGITVVVFFLLFAVPRRLREDNAEEEGAEPAPIS</sequence>
<feature type="transmembrane region" description="Helical" evidence="7">
    <location>
        <begin position="32"/>
        <end position="56"/>
    </location>
</feature>
<dbReference type="EMBL" id="CP109535">
    <property type="protein sequence ID" value="WTY95405.1"/>
    <property type="molecule type" value="Genomic_DNA"/>
</dbReference>
<feature type="transmembrane region" description="Helical" evidence="7">
    <location>
        <begin position="360"/>
        <end position="379"/>
    </location>
</feature>
<dbReference type="PANTHER" id="PTHR42718:SF39">
    <property type="entry name" value="ACTINORHODIN TRANSPORTER-RELATED"/>
    <property type="match status" value="1"/>
</dbReference>
<dbReference type="InterPro" id="IPR020846">
    <property type="entry name" value="MFS_dom"/>
</dbReference>
<dbReference type="PANTHER" id="PTHR42718">
    <property type="entry name" value="MAJOR FACILITATOR SUPERFAMILY MULTIDRUG TRANSPORTER MFSC"/>
    <property type="match status" value="1"/>
</dbReference>
<reference evidence="9" key="1">
    <citation type="submission" date="2022-10" db="EMBL/GenBank/DDBJ databases">
        <title>The complete genomes of actinobacterial strains from the NBC collection.</title>
        <authorList>
            <person name="Joergensen T.S."/>
            <person name="Alvarez Arevalo M."/>
            <person name="Sterndorff E.B."/>
            <person name="Faurdal D."/>
            <person name="Vuksanovic O."/>
            <person name="Mourched A.-S."/>
            <person name="Charusanti P."/>
            <person name="Shaw S."/>
            <person name="Blin K."/>
            <person name="Weber T."/>
        </authorList>
    </citation>
    <scope>NUCLEOTIDE SEQUENCE</scope>
    <source>
        <strain evidence="9">NBC_01401</strain>
    </source>
</reference>
<dbReference type="GO" id="GO:0022857">
    <property type="term" value="F:transmembrane transporter activity"/>
    <property type="evidence" value="ECO:0007669"/>
    <property type="project" value="InterPro"/>
</dbReference>
<feature type="transmembrane region" description="Helical" evidence="7">
    <location>
        <begin position="391"/>
        <end position="414"/>
    </location>
</feature>
<evidence type="ECO:0000313" key="9">
    <source>
        <dbReference type="EMBL" id="WTY95405.1"/>
    </source>
</evidence>
<feature type="transmembrane region" description="Helical" evidence="7">
    <location>
        <begin position="225"/>
        <end position="243"/>
    </location>
</feature>
<evidence type="ECO:0000256" key="7">
    <source>
        <dbReference type="SAM" id="Phobius"/>
    </source>
</evidence>
<dbReference type="Gene3D" id="1.20.1250.20">
    <property type="entry name" value="MFS general substrate transporter like domains"/>
    <property type="match status" value="1"/>
</dbReference>
<evidence type="ECO:0000256" key="3">
    <source>
        <dbReference type="ARBA" id="ARBA00022989"/>
    </source>
</evidence>
<name>A0AAU3GUL7_9ACTN</name>
<accession>A0AAU3GUL7</accession>
<keyword evidence="5" id="KW-0046">Antibiotic resistance</keyword>
<protein>
    <submittedName>
        <fullName evidence="9">MFS transporter</fullName>
    </submittedName>
</protein>
<dbReference type="CDD" id="cd17321">
    <property type="entry name" value="MFS_MMR_MDR_like"/>
    <property type="match status" value="1"/>
</dbReference>
<feature type="transmembrane region" description="Helical" evidence="7">
    <location>
        <begin position="158"/>
        <end position="180"/>
    </location>
</feature>
<dbReference type="GO" id="GO:0046677">
    <property type="term" value="P:response to antibiotic"/>
    <property type="evidence" value="ECO:0007669"/>
    <property type="project" value="UniProtKB-KW"/>
</dbReference>
<feature type="transmembrane region" description="Helical" evidence="7">
    <location>
        <begin position="298"/>
        <end position="318"/>
    </location>
</feature>
<evidence type="ECO:0000256" key="1">
    <source>
        <dbReference type="ARBA" id="ARBA00004651"/>
    </source>
</evidence>
<dbReference type="AlphaFoldDB" id="A0AAU3GUL7"/>